<sequence length="230" mass="26218">MLEGDDTEPPKEIIKNELSTLSANITNCLSAVSFKIGSDKKTIDCVEECVIAAEELQTLGGLVKTDIKAVSDSVATISEQIEQLEGLFRNIDRLEEFVKQINFLVPEFIEIERDSEDDCPVEVSSKLQRELRETPGRKTAPKLKDKKLKRKAKRRKKYEVVKLNEGVYKSETKTSTFKVVPLSTAPLQPLSNFRSRLLQKRTKNQRLTKMEQAGLQHKNKWFAVTRPGRR</sequence>
<dbReference type="WBParaSite" id="sdigi.contig742.g9652.t1">
    <property type="protein sequence ID" value="sdigi.contig742.g9652.t1"/>
    <property type="gene ID" value="sdigi.contig742.g9652"/>
</dbReference>
<proteinExistence type="predicted"/>
<keyword evidence="1" id="KW-1185">Reference proteome</keyword>
<evidence type="ECO:0000313" key="2">
    <source>
        <dbReference type="WBParaSite" id="sdigi.contig742.g9652.t1"/>
    </source>
</evidence>
<reference evidence="2" key="1">
    <citation type="submission" date="2022-11" db="UniProtKB">
        <authorList>
            <consortium name="WormBaseParasite"/>
        </authorList>
    </citation>
    <scope>IDENTIFICATION</scope>
</reference>
<protein>
    <submittedName>
        <fullName evidence="2">Uncharacterized protein</fullName>
    </submittedName>
</protein>
<dbReference type="AlphaFoldDB" id="A0A915Q6X0"/>
<name>A0A915Q6X0_9BILA</name>
<organism evidence="1 2">
    <name type="scientific">Setaria digitata</name>
    <dbReference type="NCBI Taxonomy" id="48799"/>
    <lineage>
        <taxon>Eukaryota</taxon>
        <taxon>Metazoa</taxon>
        <taxon>Ecdysozoa</taxon>
        <taxon>Nematoda</taxon>
        <taxon>Chromadorea</taxon>
        <taxon>Rhabditida</taxon>
        <taxon>Spirurina</taxon>
        <taxon>Spiruromorpha</taxon>
        <taxon>Filarioidea</taxon>
        <taxon>Setariidae</taxon>
        <taxon>Setaria</taxon>
    </lineage>
</organism>
<dbReference type="Proteomes" id="UP000887581">
    <property type="component" value="Unplaced"/>
</dbReference>
<accession>A0A915Q6X0</accession>
<evidence type="ECO:0000313" key="1">
    <source>
        <dbReference type="Proteomes" id="UP000887581"/>
    </source>
</evidence>